<evidence type="ECO:0000256" key="1">
    <source>
        <dbReference type="SAM" id="MobiDB-lite"/>
    </source>
</evidence>
<feature type="region of interest" description="Disordered" evidence="1">
    <location>
        <begin position="16"/>
        <end position="43"/>
    </location>
</feature>
<dbReference type="OrthoDB" id="8068875at2759"/>
<proteinExistence type="predicted"/>
<accession>A0A0L6UJF7</accession>
<protein>
    <submittedName>
        <fullName evidence="2">Uncharacterized protein</fullName>
    </submittedName>
</protein>
<keyword evidence="3" id="KW-1185">Reference proteome</keyword>
<gene>
    <name evidence="2" type="ORF">VP01_5514g2</name>
</gene>
<reference evidence="2 3" key="1">
    <citation type="submission" date="2015-08" db="EMBL/GenBank/DDBJ databases">
        <title>Next Generation Sequencing and Analysis of the Genome of Puccinia sorghi L Schw, the Causal Agent of Maize Common Rust.</title>
        <authorList>
            <person name="Rochi L."/>
            <person name="Burguener G."/>
            <person name="Darino M."/>
            <person name="Turjanski A."/>
            <person name="Kreff E."/>
            <person name="Dieguez M.J."/>
            <person name="Sacco F."/>
        </authorList>
    </citation>
    <scope>NUCLEOTIDE SEQUENCE [LARGE SCALE GENOMIC DNA]</scope>
    <source>
        <strain evidence="2 3">RO10H11247</strain>
    </source>
</reference>
<dbReference type="VEuPathDB" id="FungiDB:VP01_5514g2"/>
<dbReference type="EMBL" id="LAVV01010736">
    <property type="protein sequence ID" value="KNZ48648.1"/>
    <property type="molecule type" value="Genomic_DNA"/>
</dbReference>
<evidence type="ECO:0000313" key="2">
    <source>
        <dbReference type="EMBL" id="KNZ48648.1"/>
    </source>
</evidence>
<feature type="compositionally biased region" description="Polar residues" evidence="1">
    <location>
        <begin position="27"/>
        <end position="37"/>
    </location>
</feature>
<dbReference type="Proteomes" id="UP000037035">
    <property type="component" value="Unassembled WGS sequence"/>
</dbReference>
<organism evidence="2 3">
    <name type="scientific">Puccinia sorghi</name>
    <dbReference type="NCBI Taxonomy" id="27349"/>
    <lineage>
        <taxon>Eukaryota</taxon>
        <taxon>Fungi</taxon>
        <taxon>Dikarya</taxon>
        <taxon>Basidiomycota</taxon>
        <taxon>Pucciniomycotina</taxon>
        <taxon>Pucciniomycetes</taxon>
        <taxon>Pucciniales</taxon>
        <taxon>Pucciniaceae</taxon>
        <taxon>Puccinia</taxon>
    </lineage>
</organism>
<dbReference type="STRING" id="27349.A0A0L6UJF7"/>
<comment type="caution">
    <text evidence="2">The sequence shown here is derived from an EMBL/GenBank/DDBJ whole genome shotgun (WGS) entry which is preliminary data.</text>
</comment>
<dbReference type="AlphaFoldDB" id="A0A0L6UJF7"/>
<name>A0A0L6UJF7_9BASI</name>
<sequence>MRFMFSVTLASGGVVQESETPGAEAATSDSVIRPTQHTRGDLAGQSAHGEITNLVSMKGNQQGNVYWQAEPEVRRVTNWLILASVDCMLCSILYSVSLPAPFAHRPSTSPTLLSNALADVNLKFPSVQRLLNLILRPLEHLTKAVTKISQASSKQKGGESTAALASTIEK</sequence>
<evidence type="ECO:0000313" key="3">
    <source>
        <dbReference type="Proteomes" id="UP000037035"/>
    </source>
</evidence>